<evidence type="ECO:0000256" key="2">
    <source>
        <dbReference type="SAM" id="Phobius"/>
    </source>
</evidence>
<evidence type="ECO:0000313" key="4">
    <source>
        <dbReference type="Proteomes" id="UP000215902"/>
    </source>
</evidence>
<evidence type="ECO:0000256" key="1">
    <source>
        <dbReference type="SAM" id="MobiDB-lite"/>
    </source>
</evidence>
<proteinExistence type="predicted"/>
<dbReference type="Proteomes" id="UP000215902">
    <property type="component" value="Unassembled WGS sequence"/>
</dbReference>
<organism evidence="3 4">
    <name type="scientific">Macrostomum lignano</name>
    <dbReference type="NCBI Taxonomy" id="282301"/>
    <lineage>
        <taxon>Eukaryota</taxon>
        <taxon>Metazoa</taxon>
        <taxon>Spiralia</taxon>
        <taxon>Lophotrochozoa</taxon>
        <taxon>Platyhelminthes</taxon>
        <taxon>Rhabditophora</taxon>
        <taxon>Macrostomorpha</taxon>
        <taxon>Macrostomida</taxon>
        <taxon>Macrostomidae</taxon>
        <taxon>Macrostomum</taxon>
    </lineage>
</organism>
<evidence type="ECO:0000313" key="3">
    <source>
        <dbReference type="EMBL" id="PAA46949.1"/>
    </source>
</evidence>
<gene>
    <name evidence="3" type="ORF">BOX15_Mlig030813g2</name>
</gene>
<dbReference type="EMBL" id="NIVC01004640">
    <property type="protein sequence ID" value="PAA46949.1"/>
    <property type="molecule type" value="Genomic_DNA"/>
</dbReference>
<sequence length="231" mass="23464">MRQQQPQPLPTPQAGLPGRRAQFCAMCSRALAAAASKTGEQVGELTARPDQAATTNCTSSVFDSLCSADAATTTRPAAAPEAAGGNSGGLFSDVSQTQVFIVVLGAGLIILVLLALDSVFRRQRIACMRRCCKAPAPSPRHAGIGLGGAGGGGGIVYDFDGAADELLNPTGDPGAAAVAFAAPSSNSRHRGGKTGGRAPHGRDAVTPPLEEVSTTLPPSYASCMHPERTDL</sequence>
<protein>
    <submittedName>
        <fullName evidence="3">Uncharacterized protein</fullName>
    </submittedName>
</protein>
<reference evidence="3 4" key="1">
    <citation type="submission" date="2017-06" db="EMBL/GenBank/DDBJ databases">
        <title>A platform for efficient transgenesis in Macrostomum lignano, a flatworm model organism for stem cell research.</title>
        <authorList>
            <person name="Berezikov E."/>
        </authorList>
    </citation>
    <scope>NUCLEOTIDE SEQUENCE [LARGE SCALE GENOMIC DNA]</scope>
    <source>
        <strain evidence="3">DV1</strain>
        <tissue evidence="3">Whole organism</tissue>
    </source>
</reference>
<comment type="caution">
    <text evidence="3">The sequence shown here is derived from an EMBL/GenBank/DDBJ whole genome shotgun (WGS) entry which is preliminary data.</text>
</comment>
<feature type="region of interest" description="Disordered" evidence="1">
    <location>
        <begin position="181"/>
        <end position="231"/>
    </location>
</feature>
<name>A0A267DEG8_9PLAT</name>
<keyword evidence="2" id="KW-1133">Transmembrane helix</keyword>
<accession>A0A267DEG8</accession>
<keyword evidence="2" id="KW-0472">Membrane</keyword>
<feature type="transmembrane region" description="Helical" evidence="2">
    <location>
        <begin position="99"/>
        <end position="120"/>
    </location>
</feature>
<keyword evidence="2" id="KW-0812">Transmembrane</keyword>
<keyword evidence="4" id="KW-1185">Reference proteome</keyword>
<dbReference type="AlphaFoldDB" id="A0A267DEG8"/>